<evidence type="ECO:0000313" key="6">
    <source>
        <dbReference type="Proteomes" id="UP000277214"/>
    </source>
</evidence>
<dbReference type="AlphaFoldDB" id="A0A3S4HG74"/>
<name>A0A3S4HG74_SALET</name>
<evidence type="ECO:0000256" key="2">
    <source>
        <dbReference type="ARBA" id="ARBA00022840"/>
    </source>
</evidence>
<evidence type="ECO:0000256" key="1">
    <source>
        <dbReference type="ARBA" id="ARBA00022741"/>
    </source>
</evidence>
<dbReference type="Pfam" id="PF25601">
    <property type="entry name" value="AAA_lid_14"/>
    <property type="match status" value="1"/>
</dbReference>
<feature type="region of interest" description="Disordered" evidence="3">
    <location>
        <begin position="36"/>
        <end position="59"/>
    </location>
</feature>
<evidence type="ECO:0000313" key="5">
    <source>
        <dbReference type="EMBL" id="VEA40545.1"/>
    </source>
</evidence>
<gene>
    <name evidence="5" type="ORF">NCTC8272_03512</name>
</gene>
<dbReference type="Gene3D" id="1.10.8.60">
    <property type="match status" value="1"/>
</dbReference>
<protein>
    <submittedName>
        <fullName evidence="5">Transcriptional regulator</fullName>
    </submittedName>
</protein>
<reference evidence="5 6" key="1">
    <citation type="submission" date="2018-12" db="EMBL/GenBank/DDBJ databases">
        <authorList>
            <consortium name="Pathogen Informatics"/>
        </authorList>
    </citation>
    <scope>NUCLEOTIDE SEQUENCE [LARGE SCALE GENOMIC DNA]</scope>
    <source>
        <strain evidence="5 6">NCTC8272</strain>
    </source>
</reference>
<proteinExistence type="predicted"/>
<dbReference type="EMBL" id="LR134149">
    <property type="protein sequence ID" value="VEA40545.1"/>
    <property type="molecule type" value="Genomic_DNA"/>
</dbReference>
<organism evidence="5 6">
    <name type="scientific">Salmonella enterica I</name>
    <dbReference type="NCBI Taxonomy" id="59201"/>
    <lineage>
        <taxon>Bacteria</taxon>
        <taxon>Pseudomonadati</taxon>
        <taxon>Pseudomonadota</taxon>
        <taxon>Gammaproteobacteria</taxon>
        <taxon>Enterobacterales</taxon>
        <taxon>Enterobacteriaceae</taxon>
        <taxon>Salmonella</taxon>
    </lineage>
</organism>
<accession>A0A3S4HG74</accession>
<dbReference type="Proteomes" id="UP000277214">
    <property type="component" value="Chromosome 1"/>
</dbReference>
<keyword evidence="1" id="KW-0547">Nucleotide-binding</keyword>
<evidence type="ECO:0000259" key="4">
    <source>
        <dbReference type="Pfam" id="PF25601"/>
    </source>
</evidence>
<feature type="domain" description="NorR-like AAA+ ATPase lid" evidence="4">
    <location>
        <begin position="77"/>
        <end position="135"/>
    </location>
</feature>
<evidence type="ECO:0000256" key="3">
    <source>
        <dbReference type="SAM" id="MobiDB-lite"/>
    </source>
</evidence>
<keyword evidence="2" id="KW-0067">ATP-binding</keyword>
<sequence>MVNLSGRRHRAGASGFGTFGICDDRRDTQYLSDDIFAAHPDSGQPAGSPAPQPPGKRGADLTVFLDGGEKTLGTLILKPRLLQILNQYVYRGNVGELKNVVKYAVATAWAKKPGQETVTVSLHDLPDAMLSALPSLNESLADDTPVSISPDTNLTWLLRARDEMQGMIHDTQCHVLALYELVRSGKEGWETVQKRMGR</sequence>
<dbReference type="InterPro" id="IPR058031">
    <property type="entry name" value="AAA_lid_NorR"/>
</dbReference>